<proteinExistence type="predicted"/>
<protein>
    <submittedName>
        <fullName evidence="1">Uncharacterized protein</fullName>
    </submittedName>
</protein>
<evidence type="ECO:0000313" key="2">
    <source>
        <dbReference type="Proteomes" id="UP000245626"/>
    </source>
</evidence>
<name>A0ACD0NX01_9BASI</name>
<organism evidence="1 2">
    <name type="scientific">Violaceomyces palustris</name>
    <dbReference type="NCBI Taxonomy" id="1673888"/>
    <lineage>
        <taxon>Eukaryota</taxon>
        <taxon>Fungi</taxon>
        <taxon>Dikarya</taxon>
        <taxon>Basidiomycota</taxon>
        <taxon>Ustilaginomycotina</taxon>
        <taxon>Ustilaginomycetes</taxon>
        <taxon>Violaceomycetales</taxon>
        <taxon>Violaceomycetaceae</taxon>
        <taxon>Violaceomyces</taxon>
    </lineage>
</organism>
<gene>
    <name evidence="1" type="ORF">IE53DRAFT_97420</name>
</gene>
<sequence>MQRSPNYSPSISNPSLGTQTEAAASSSNNQLSRPSSSSYARSSPIPPAQHGTVSEQSPPSVCQLPTKGHQDDAKSAIEKLERISRQKKPKNKLRKGGGLNAIRSSSSKRRRNHGSFSDSDDSSSSSIHIGKAYGEVKLMISSLPDHPVVGRVRNAASRAKDRLGRGDFESPQGSPGFDGMSKGMSGSRRRMPTGKRVSTRSWSKNHEPGNAGAPPSFDSGAPLSRLGSTTESVLLESSLQRLSSQDSPLPRRGSLVQNPELLVVDEEGRAQAPESNLAKPSASRYFLGTPSDLSPSESAISTPAPSPSMETTFNPLANIFASSSSFIAPGEPLSEEPESADLNFLNRTLSASPTRSSSSGNETDDDEDPNSSGIGSEEDNIGDALESALQSSLNLEHGEPTSKDELKRRRKLLRRAKRREGTSIPSSNLPSHPHHHGRAGQIGHQVSKGLQYASSQSRNRRAMERYSPNPNRLSQVAAQEATGSRFAGGTVPGALGSPVSMTSPVAWGEDGLSRSRASSPADHGRFAGSATSHPSMPALAASSSAGDGLDRVMTSESLTQGLKRWNTGNLSISSSKGSFKHYLNAPKMLRLHKQKKWESELAALEDSGGSTPREQQDPEKELDKVLGKLAIQEAPEQTKERYEFDVLYENQRGLLVFGIPKFSPRTLFQWDPSPWTDIRNQNSTYNVANAQLPDPSWEWVYPEWLIDMSGDTDQAGWQYSGAFSRRFWPRVPFPGKVGLPRAGAKGAIEMNARLEKKAAKRREKESTREDEGLEALKRTARARSAKWQGTPDAWTFVRRRRWIRLRRRRAIQIGGDSTKDNARRGKIPLASGATVEAGAPTQDLAEVQSTESELSSSLSSSEEDGTDSSTEYAPANSRPSAFLPRRLPGGFENGHDPLKLRDKAKAERMRRRAKEFTGTMRELKSLLPAILSPEKDSKNHRGSSLASPRSESAKFNALKLDKVDARNPFISWRIVKSRLEQDDMAFASASLRARERRYHQRCAAARAHRMGKEERTKRQMPQGYMNSRGEEKTSPDPSEGDPMQRSQEGKELTRDALIEINSRRVIRVLRACKLDRQKFDLWKVWLGVESLDSATESLRKEDLKDMGLLGGNSISGGTSYRYAARAEKARAKWRAASSLPDPLDVWDVLERRLDSMLMLFEFQSSRVTLIRLLLAIHDISHSEHKYQNNSHRSAPYELSPKHFHGSPQEMGGGSGSGIANEAWKTAGLPRLEFFSDLRQVLYNMPGTSKLETDEVMVISPSLLCIAPPRLNAGLRNHSAEALVSPPSRTGSPSILSRRNSGNRNRSSTLSAQQVNSGAFIRSDSTPSNLSPPALRALSSFQPVRNSSLVPSVGVTSFASSAFQQARQQNHRYSQVSVPKFTNGTLRERQVSFVGLKKDVGPSIEFLNDINGGTSDLGHADVGRRRGEGEDQDSPASFAEMMGRSKSVPLEFVRRGGQGV</sequence>
<accession>A0ACD0NX01</accession>
<evidence type="ECO:0000313" key="1">
    <source>
        <dbReference type="EMBL" id="PWN50408.1"/>
    </source>
</evidence>
<reference evidence="1 2" key="1">
    <citation type="journal article" date="2018" name="Mol. Biol. Evol.">
        <title>Broad Genomic Sampling Reveals a Smut Pathogenic Ancestry of the Fungal Clade Ustilaginomycotina.</title>
        <authorList>
            <person name="Kijpornyongpan T."/>
            <person name="Mondo S.J."/>
            <person name="Barry K."/>
            <person name="Sandor L."/>
            <person name="Lee J."/>
            <person name="Lipzen A."/>
            <person name="Pangilinan J."/>
            <person name="LaButti K."/>
            <person name="Hainaut M."/>
            <person name="Henrissat B."/>
            <person name="Grigoriev I.V."/>
            <person name="Spatafora J.W."/>
            <person name="Aime M.C."/>
        </authorList>
    </citation>
    <scope>NUCLEOTIDE SEQUENCE [LARGE SCALE GENOMIC DNA]</scope>
    <source>
        <strain evidence="1 2">SA 807</strain>
    </source>
</reference>
<dbReference type="EMBL" id="KZ819935">
    <property type="protein sequence ID" value="PWN50408.1"/>
    <property type="molecule type" value="Genomic_DNA"/>
</dbReference>
<dbReference type="Proteomes" id="UP000245626">
    <property type="component" value="Unassembled WGS sequence"/>
</dbReference>
<keyword evidence="2" id="KW-1185">Reference proteome</keyword>